<dbReference type="InterPro" id="IPR045162">
    <property type="entry name" value="Vps15-like"/>
</dbReference>
<dbReference type="EMBL" id="KQ258451">
    <property type="protein sequence ID" value="KOM28829.1"/>
    <property type="molecule type" value="Genomic_DNA"/>
</dbReference>
<dbReference type="GO" id="GO:0005770">
    <property type="term" value="C:late endosome"/>
    <property type="evidence" value="ECO:0007669"/>
    <property type="project" value="TreeGrafter"/>
</dbReference>
<gene>
    <name evidence="2" type="ORF">LR48_Vigan588s003700</name>
</gene>
<feature type="signal peptide" evidence="1">
    <location>
        <begin position="1"/>
        <end position="17"/>
    </location>
</feature>
<sequence>MASSLAVLFFIPSFVLSSLCHALPHEAAFDVVDVLLDSSLRLLSVGARIPTTLPGQSLTVTTSPSDCATFINNIKLTPWSIYDDVKKLAIKIPDIGIRKMILHMIQLEPESRFSAERYLKEYAAVVFPIYFSPFLHDFYRCWSPLHSDMRVLLCQSAFPEILKQMMDNQSYDDVAATSGELLEEMVAKGSVSFVKDSMIYI</sequence>
<dbReference type="GO" id="GO:0016236">
    <property type="term" value="P:macroautophagy"/>
    <property type="evidence" value="ECO:0007669"/>
    <property type="project" value="InterPro"/>
</dbReference>
<evidence type="ECO:0000256" key="1">
    <source>
        <dbReference type="SAM" id="SignalP"/>
    </source>
</evidence>
<dbReference type="GO" id="GO:0006623">
    <property type="term" value="P:protein targeting to vacuole"/>
    <property type="evidence" value="ECO:0007669"/>
    <property type="project" value="TreeGrafter"/>
</dbReference>
<dbReference type="GO" id="GO:0045324">
    <property type="term" value="P:late endosome to vacuole transport"/>
    <property type="evidence" value="ECO:0007669"/>
    <property type="project" value="InterPro"/>
</dbReference>
<dbReference type="GO" id="GO:0071561">
    <property type="term" value="C:nucleus-vacuole junction"/>
    <property type="evidence" value="ECO:0007669"/>
    <property type="project" value="TreeGrafter"/>
</dbReference>
<dbReference type="Gramene" id="KOM28829">
    <property type="protein sequence ID" value="KOM28829"/>
    <property type="gene ID" value="LR48_Vigan588s003700"/>
</dbReference>
<accession>A0A0L9TFD0</accession>
<dbReference type="GO" id="GO:0004674">
    <property type="term" value="F:protein serine/threonine kinase activity"/>
    <property type="evidence" value="ECO:0007669"/>
    <property type="project" value="InterPro"/>
</dbReference>
<dbReference type="GO" id="GO:0034271">
    <property type="term" value="C:phosphatidylinositol 3-kinase complex, class III, type I"/>
    <property type="evidence" value="ECO:0007669"/>
    <property type="project" value="TreeGrafter"/>
</dbReference>
<name>A0A0L9TFD0_PHAAN</name>
<dbReference type="PANTHER" id="PTHR17583">
    <property type="entry name" value="PHOSPHOINOSITIDE 3-KINASE REGULATORY SUBUNIT 4"/>
    <property type="match status" value="1"/>
</dbReference>
<evidence type="ECO:0000313" key="2">
    <source>
        <dbReference type="EMBL" id="KOM28829.1"/>
    </source>
</evidence>
<dbReference type="Proteomes" id="UP000053144">
    <property type="component" value="Unassembled WGS sequence"/>
</dbReference>
<dbReference type="PANTHER" id="PTHR17583:SF0">
    <property type="entry name" value="PHOSPHOINOSITIDE 3-KINASE REGULATORY SUBUNIT 4"/>
    <property type="match status" value="1"/>
</dbReference>
<evidence type="ECO:0000313" key="3">
    <source>
        <dbReference type="Proteomes" id="UP000053144"/>
    </source>
</evidence>
<protein>
    <submittedName>
        <fullName evidence="2">Uncharacterized protein</fullName>
    </submittedName>
</protein>
<organism evidence="2 3">
    <name type="scientific">Phaseolus angularis</name>
    <name type="common">Azuki bean</name>
    <name type="synonym">Vigna angularis</name>
    <dbReference type="NCBI Taxonomy" id="3914"/>
    <lineage>
        <taxon>Eukaryota</taxon>
        <taxon>Viridiplantae</taxon>
        <taxon>Streptophyta</taxon>
        <taxon>Embryophyta</taxon>
        <taxon>Tracheophyta</taxon>
        <taxon>Spermatophyta</taxon>
        <taxon>Magnoliopsida</taxon>
        <taxon>eudicotyledons</taxon>
        <taxon>Gunneridae</taxon>
        <taxon>Pentapetalae</taxon>
        <taxon>rosids</taxon>
        <taxon>fabids</taxon>
        <taxon>Fabales</taxon>
        <taxon>Fabaceae</taxon>
        <taxon>Papilionoideae</taxon>
        <taxon>50 kb inversion clade</taxon>
        <taxon>NPAAA clade</taxon>
        <taxon>indigoferoid/millettioid clade</taxon>
        <taxon>Phaseoleae</taxon>
        <taxon>Vigna</taxon>
    </lineage>
</organism>
<keyword evidence="1" id="KW-0732">Signal</keyword>
<reference evidence="3" key="1">
    <citation type="journal article" date="2015" name="Proc. Natl. Acad. Sci. U.S.A.">
        <title>Genome sequencing of adzuki bean (Vigna angularis) provides insight into high starch and low fat accumulation and domestication.</title>
        <authorList>
            <person name="Yang K."/>
            <person name="Tian Z."/>
            <person name="Chen C."/>
            <person name="Luo L."/>
            <person name="Zhao B."/>
            <person name="Wang Z."/>
            <person name="Yu L."/>
            <person name="Li Y."/>
            <person name="Sun Y."/>
            <person name="Li W."/>
            <person name="Chen Y."/>
            <person name="Li Y."/>
            <person name="Zhang Y."/>
            <person name="Ai D."/>
            <person name="Zhao J."/>
            <person name="Shang C."/>
            <person name="Ma Y."/>
            <person name="Wu B."/>
            <person name="Wang M."/>
            <person name="Gao L."/>
            <person name="Sun D."/>
            <person name="Zhang P."/>
            <person name="Guo F."/>
            <person name="Wang W."/>
            <person name="Li Y."/>
            <person name="Wang J."/>
            <person name="Varshney R.K."/>
            <person name="Wang J."/>
            <person name="Ling H.Q."/>
            <person name="Wan P."/>
        </authorList>
    </citation>
    <scope>NUCLEOTIDE SEQUENCE</scope>
    <source>
        <strain evidence="3">cv. Jingnong 6</strain>
    </source>
</reference>
<dbReference type="AlphaFoldDB" id="A0A0L9TFD0"/>
<dbReference type="STRING" id="3914.A0A0L9TFD0"/>
<feature type="chain" id="PRO_5005594731" evidence="1">
    <location>
        <begin position="18"/>
        <end position="201"/>
    </location>
</feature>
<dbReference type="GO" id="GO:0034272">
    <property type="term" value="C:phosphatidylinositol 3-kinase complex, class III, type II"/>
    <property type="evidence" value="ECO:0007669"/>
    <property type="project" value="TreeGrafter"/>
</dbReference>
<proteinExistence type="predicted"/>